<sequence length="157" mass="18091">MLTVTEDFSFPKVSANPIPHFIISPSLWRVTSLVYPDYNLDEDYGRGEGFSRNNFSHVESKTKSENDAPNLESPEEKMDMLWEDFNEELQRESSIGNKKEAERFSRGGGLDYKSEVGATKEFVEFFCLQALKMSKTSKRTNMVVVLKALKKLFFLRN</sequence>
<name>A0A7N2MS03_QUELO</name>
<gene>
    <name evidence="2" type="primary">LOC115965923</name>
</gene>
<dbReference type="Proteomes" id="UP000594261">
    <property type="component" value="Chromosome 10"/>
</dbReference>
<keyword evidence="3" id="KW-1185">Reference proteome</keyword>
<dbReference type="AlphaFoldDB" id="A0A7N2MS03"/>
<dbReference type="Gramene" id="QL10p037244:mrna">
    <property type="protein sequence ID" value="QL10p037244:mrna:CDS:1"/>
    <property type="gene ID" value="QL10p037244"/>
</dbReference>
<feature type="region of interest" description="Disordered" evidence="1">
    <location>
        <begin position="54"/>
        <end position="75"/>
    </location>
</feature>
<dbReference type="EnsemblPlants" id="QL10p038114:mrna">
    <property type="protein sequence ID" value="QL10p038114:mrna:CDS:1"/>
    <property type="gene ID" value="QL10p038114"/>
</dbReference>
<dbReference type="EMBL" id="LRBV02000010">
    <property type="status" value="NOT_ANNOTATED_CDS"/>
    <property type="molecule type" value="Genomic_DNA"/>
</dbReference>
<dbReference type="PANTHER" id="PTHR34666:SF1">
    <property type="entry name" value="OS02G0554800 PROTEIN"/>
    <property type="match status" value="1"/>
</dbReference>
<dbReference type="KEGG" id="qlo:115965923"/>
<dbReference type="RefSeq" id="XP_030941097.1">
    <property type="nucleotide sequence ID" value="XM_031085237.1"/>
</dbReference>
<proteinExistence type="predicted"/>
<dbReference type="GeneID" id="115965923"/>
<dbReference type="OMA" id="RINDTCA"/>
<protein>
    <submittedName>
        <fullName evidence="2">Uncharacterized protein</fullName>
    </submittedName>
</protein>
<evidence type="ECO:0000313" key="2">
    <source>
        <dbReference type="EnsemblPlants" id="QL10p038114:mrna:CDS:1"/>
    </source>
</evidence>
<accession>A0A7N2MS03</accession>
<evidence type="ECO:0000256" key="1">
    <source>
        <dbReference type="SAM" id="MobiDB-lite"/>
    </source>
</evidence>
<dbReference type="KEGG" id="qlo:115965905"/>
<reference evidence="2" key="2">
    <citation type="submission" date="2021-01" db="UniProtKB">
        <authorList>
            <consortium name="EnsemblPlants"/>
        </authorList>
    </citation>
    <scope>IDENTIFICATION</scope>
</reference>
<dbReference type="EnsemblPlants" id="QL10p037244:mrna">
    <property type="protein sequence ID" value="QL10p037244:mrna:CDS:1"/>
    <property type="gene ID" value="QL10p037244"/>
</dbReference>
<reference evidence="2 3" key="1">
    <citation type="journal article" date="2016" name="G3 (Bethesda)">
        <title>First Draft Assembly and Annotation of the Genome of a California Endemic Oak Quercus lobata Nee (Fagaceae).</title>
        <authorList>
            <person name="Sork V.L."/>
            <person name="Fitz-Gibbon S.T."/>
            <person name="Puiu D."/>
            <person name="Crepeau M."/>
            <person name="Gugger P.F."/>
            <person name="Sherman R."/>
            <person name="Stevens K."/>
            <person name="Langley C.H."/>
            <person name="Pellegrini M."/>
            <person name="Salzberg S.L."/>
        </authorList>
    </citation>
    <scope>NUCLEOTIDE SEQUENCE [LARGE SCALE GENOMIC DNA]</scope>
    <source>
        <strain evidence="2 3">cv. SW786</strain>
    </source>
</reference>
<dbReference type="OrthoDB" id="1917400at2759"/>
<dbReference type="Gramene" id="QL10p038114:mrna">
    <property type="protein sequence ID" value="QL10p038114:mrna:CDS:1"/>
    <property type="gene ID" value="QL10p038114"/>
</dbReference>
<evidence type="ECO:0000313" key="3">
    <source>
        <dbReference type="Proteomes" id="UP000594261"/>
    </source>
</evidence>
<dbReference type="PANTHER" id="PTHR34666">
    <property type="entry name" value="EXPRESSED PROTEIN"/>
    <property type="match status" value="1"/>
</dbReference>
<organism evidence="2 3">
    <name type="scientific">Quercus lobata</name>
    <name type="common">Valley oak</name>
    <dbReference type="NCBI Taxonomy" id="97700"/>
    <lineage>
        <taxon>Eukaryota</taxon>
        <taxon>Viridiplantae</taxon>
        <taxon>Streptophyta</taxon>
        <taxon>Embryophyta</taxon>
        <taxon>Tracheophyta</taxon>
        <taxon>Spermatophyta</taxon>
        <taxon>Magnoliopsida</taxon>
        <taxon>eudicotyledons</taxon>
        <taxon>Gunneridae</taxon>
        <taxon>Pentapetalae</taxon>
        <taxon>rosids</taxon>
        <taxon>fabids</taxon>
        <taxon>Fagales</taxon>
        <taxon>Fagaceae</taxon>
        <taxon>Quercus</taxon>
    </lineage>
</organism>